<feature type="compositionally biased region" description="Basic and acidic residues" evidence="5">
    <location>
        <begin position="396"/>
        <end position="412"/>
    </location>
</feature>
<reference evidence="9 10" key="1">
    <citation type="submission" date="2025-04" db="UniProtKB">
        <authorList>
            <consortium name="RefSeq"/>
        </authorList>
    </citation>
    <scope>IDENTIFICATION</scope>
    <source>
        <tissue evidence="9 10">Fruit stalk</tissue>
    </source>
</reference>
<feature type="domain" description="ESF1 RRM" evidence="7">
    <location>
        <begin position="187"/>
        <end position="328"/>
    </location>
</feature>
<dbReference type="GeneID" id="111291952"/>
<evidence type="ECO:0000256" key="2">
    <source>
        <dbReference type="ARBA" id="ARBA00009087"/>
    </source>
</evidence>
<dbReference type="RefSeq" id="XP_022739829.1">
    <property type="nucleotide sequence ID" value="XM_022884094.1"/>
</dbReference>
<evidence type="ECO:0000256" key="4">
    <source>
        <dbReference type="ARBA" id="ARBA00023242"/>
    </source>
</evidence>
<dbReference type="PANTHER" id="PTHR12202">
    <property type="entry name" value="ESF1 HOMOLOG"/>
    <property type="match status" value="1"/>
</dbReference>
<dbReference type="RefSeq" id="XP_022739830.1">
    <property type="nucleotide sequence ID" value="XM_022884095.1"/>
</dbReference>
<dbReference type="KEGG" id="dzi:111291952"/>
<dbReference type="InterPro" id="IPR012580">
    <property type="entry name" value="NUC153"/>
</dbReference>
<feature type="domain" description="NUC153" evidence="6">
    <location>
        <begin position="572"/>
        <end position="595"/>
    </location>
</feature>
<dbReference type="PANTHER" id="PTHR12202:SF0">
    <property type="entry name" value="ESF1 HOMOLOG"/>
    <property type="match status" value="1"/>
</dbReference>
<feature type="compositionally biased region" description="Basic and acidic residues" evidence="5">
    <location>
        <begin position="144"/>
        <end position="153"/>
    </location>
</feature>
<dbReference type="GO" id="GO:0006364">
    <property type="term" value="P:rRNA processing"/>
    <property type="evidence" value="ECO:0007669"/>
    <property type="project" value="InterPro"/>
</dbReference>
<feature type="compositionally biased region" description="Acidic residues" evidence="5">
    <location>
        <begin position="383"/>
        <end position="395"/>
    </location>
</feature>
<evidence type="ECO:0000259" key="6">
    <source>
        <dbReference type="Pfam" id="PF08159"/>
    </source>
</evidence>
<sequence length="704" mass="80797">MGSKNKGLKTKNKEKNKNKPNSTLSTQYSNTNKNEKSSSKIITDARFASLHSDPRFQKVPRHKTKVVIDSRFNRMFNDKKFAPSSAPMDKRGKPKKGKAQSSLRHYYHLEDDDEEEEKRKKDVVSEGGDSEEFDEESESSEMLESEKEEEKGSESGSTTDEEDVDIVYEDGEPEIQEENVPMIEKETRRLAVVNMDWRHVKAADLYVMLSSFLPKDGQIISVAVYPSEFGIQCMREEEIHGPVGLFDGENEENDEDGDDEIDNEKLRAYEKSRLRYYYAVVECDSTATADYLYKSCDGAEFERSSNVLDLRFVPDSMEFKHAPRDVATEAPADYEGLNFHTQALQQSKIHLSWDEDEPQRGKILKRKFNAEQLAELELKEFLASDESESDDDENEDTAKDQSDKKNKKRDIYRALLQSGDGSDEDGEDDGQDMEVTFNTGLEDISKRILEKKDKEAETVWEAHLRKRQEKRKAKKNKSKYSSEDESYESDKEATEPDDFFVEEPFKSKKKRKQLENVEKEANATRAELELLLTDDKGADTDLKGYNLKPKKAKGKTRKEVLDEEKLPVVDDDPRFSSLFTSPLYALDPTDPQFKRSATYARQIAKKLQKGEQQELAVEDKKMPKNAQFPSGDPGMNKVEHEKSDILSSKEKHALSSMVRSVKMKLKQVQLPSDLKMSKKSLSGMGRKKEQHPVHSMKKFKDLRK</sequence>
<evidence type="ECO:0000256" key="1">
    <source>
        <dbReference type="ARBA" id="ARBA00004604"/>
    </source>
</evidence>
<dbReference type="OrthoDB" id="431825at2759"/>
<evidence type="ECO:0000256" key="3">
    <source>
        <dbReference type="ARBA" id="ARBA00023054"/>
    </source>
</evidence>
<evidence type="ECO:0000313" key="9">
    <source>
        <dbReference type="RefSeq" id="XP_022739829.1"/>
    </source>
</evidence>
<evidence type="ECO:0000313" key="10">
    <source>
        <dbReference type="RefSeq" id="XP_022739830.1"/>
    </source>
</evidence>
<feature type="region of interest" description="Disordered" evidence="5">
    <location>
        <begin position="669"/>
        <end position="704"/>
    </location>
</feature>
<feature type="region of interest" description="Disordered" evidence="5">
    <location>
        <begin position="1"/>
        <end position="165"/>
    </location>
</feature>
<evidence type="ECO:0000313" key="12">
    <source>
        <dbReference type="RefSeq" id="XP_022739832.1"/>
    </source>
</evidence>
<evidence type="ECO:0000256" key="5">
    <source>
        <dbReference type="SAM" id="MobiDB-lite"/>
    </source>
</evidence>
<dbReference type="InterPro" id="IPR039754">
    <property type="entry name" value="Esf1"/>
</dbReference>
<name>A0A6P5YH11_DURZI</name>
<dbReference type="AlphaFoldDB" id="A0A6P5YH11"/>
<feature type="region of interest" description="Disordered" evidence="5">
    <location>
        <begin position="604"/>
        <end position="653"/>
    </location>
</feature>
<feature type="compositionally biased region" description="Basic and acidic residues" evidence="5">
    <location>
        <begin position="443"/>
        <end position="463"/>
    </location>
</feature>
<comment type="similarity">
    <text evidence="2">Belongs to the ESF1 family.</text>
</comment>
<evidence type="ECO:0000313" key="8">
    <source>
        <dbReference type="Proteomes" id="UP000515121"/>
    </source>
</evidence>
<dbReference type="Pfam" id="PF08159">
    <property type="entry name" value="NUC153"/>
    <property type="match status" value="1"/>
</dbReference>
<dbReference type="Pfam" id="PF25121">
    <property type="entry name" value="RRM_ESF1"/>
    <property type="match status" value="1"/>
</dbReference>
<feature type="compositionally biased region" description="Basic residues" evidence="5">
    <location>
        <begin position="1"/>
        <end position="10"/>
    </location>
</feature>
<dbReference type="RefSeq" id="XP_022739831.1">
    <property type="nucleotide sequence ID" value="XM_022884096.1"/>
</dbReference>
<feature type="compositionally biased region" description="Basic and acidic residues" evidence="5">
    <location>
        <begin position="608"/>
        <end position="622"/>
    </location>
</feature>
<feature type="region of interest" description="Disordered" evidence="5">
    <location>
        <begin position="381"/>
        <end position="523"/>
    </location>
</feature>
<feature type="compositionally biased region" description="Acidic residues" evidence="5">
    <location>
        <begin position="128"/>
        <end position="143"/>
    </location>
</feature>
<feature type="compositionally biased region" description="Basic residues" evidence="5">
    <location>
        <begin position="694"/>
        <end position="704"/>
    </location>
</feature>
<feature type="compositionally biased region" description="Basic and acidic residues" evidence="5">
    <location>
        <begin position="637"/>
        <end position="653"/>
    </location>
</feature>
<evidence type="ECO:0000313" key="11">
    <source>
        <dbReference type="RefSeq" id="XP_022739831.1"/>
    </source>
</evidence>
<keyword evidence="8" id="KW-1185">Reference proteome</keyword>
<accession>A0A6P5YH11</accession>
<organism evidence="8 9">
    <name type="scientific">Durio zibethinus</name>
    <name type="common">Durian</name>
    <dbReference type="NCBI Taxonomy" id="66656"/>
    <lineage>
        <taxon>Eukaryota</taxon>
        <taxon>Viridiplantae</taxon>
        <taxon>Streptophyta</taxon>
        <taxon>Embryophyta</taxon>
        <taxon>Tracheophyta</taxon>
        <taxon>Spermatophyta</taxon>
        <taxon>Magnoliopsida</taxon>
        <taxon>eudicotyledons</taxon>
        <taxon>Gunneridae</taxon>
        <taxon>Pentapetalae</taxon>
        <taxon>rosids</taxon>
        <taxon>malvids</taxon>
        <taxon>Malvales</taxon>
        <taxon>Malvaceae</taxon>
        <taxon>Helicteroideae</taxon>
        <taxon>Durio</taxon>
    </lineage>
</organism>
<dbReference type="GO" id="GO:0003723">
    <property type="term" value="F:RNA binding"/>
    <property type="evidence" value="ECO:0007669"/>
    <property type="project" value="TreeGrafter"/>
</dbReference>
<evidence type="ECO:0000259" key="7">
    <source>
        <dbReference type="Pfam" id="PF25121"/>
    </source>
</evidence>
<dbReference type="InterPro" id="IPR056750">
    <property type="entry name" value="RRM_ESF1"/>
</dbReference>
<feature type="compositionally biased region" description="Acidic residues" evidence="5">
    <location>
        <begin position="421"/>
        <end position="432"/>
    </location>
</feature>
<keyword evidence="4" id="KW-0539">Nucleus</keyword>
<feature type="region of interest" description="Disordered" evidence="5">
    <location>
        <begin position="539"/>
        <end position="559"/>
    </location>
</feature>
<dbReference type="GO" id="GO:0005730">
    <property type="term" value="C:nucleolus"/>
    <property type="evidence" value="ECO:0007669"/>
    <property type="project" value="UniProtKB-SubCell"/>
</dbReference>
<keyword evidence="3" id="KW-0175">Coiled coil</keyword>
<proteinExistence type="inferred from homology"/>
<feature type="compositionally biased region" description="Basic and acidic residues" evidence="5">
    <location>
        <begin position="66"/>
        <end position="81"/>
    </location>
</feature>
<dbReference type="Proteomes" id="UP000515121">
    <property type="component" value="Unplaced"/>
</dbReference>
<feature type="compositionally biased region" description="Basic residues" evidence="5">
    <location>
        <begin position="464"/>
        <end position="478"/>
    </location>
</feature>
<protein>
    <submittedName>
        <fullName evidence="9 10">Pre-rRNA-processing protein ESF1 isoform X1</fullName>
    </submittedName>
</protein>
<dbReference type="RefSeq" id="XP_022739832.1">
    <property type="nucleotide sequence ID" value="XM_022884097.1"/>
</dbReference>
<comment type="subcellular location">
    <subcellularLocation>
        <location evidence="1">Nucleus</location>
        <location evidence="1">Nucleolus</location>
    </subcellularLocation>
</comment>
<feature type="compositionally biased region" description="Basic and acidic residues" evidence="5">
    <location>
        <begin position="513"/>
        <end position="523"/>
    </location>
</feature>
<gene>
    <name evidence="9 10 11 12" type="primary">LOC111291952</name>
</gene>